<evidence type="ECO:0000256" key="1">
    <source>
        <dbReference type="ARBA" id="ARBA00004123"/>
    </source>
</evidence>
<dbReference type="PANTHER" id="PTHR46024:SF1">
    <property type="entry name" value="HISTONE-LYSINE N-METHYLTRANSFERASE EGGLESS"/>
    <property type="match status" value="1"/>
</dbReference>
<accession>A0AAV5VS59</accession>
<dbReference type="SUPFAM" id="SSF82199">
    <property type="entry name" value="SET domain"/>
    <property type="match status" value="1"/>
</dbReference>
<dbReference type="GO" id="GO:0010629">
    <property type="term" value="P:negative regulation of gene expression"/>
    <property type="evidence" value="ECO:0007669"/>
    <property type="project" value="TreeGrafter"/>
</dbReference>
<organism evidence="4 5">
    <name type="scientific">Pristionchus fissidentatus</name>
    <dbReference type="NCBI Taxonomy" id="1538716"/>
    <lineage>
        <taxon>Eukaryota</taxon>
        <taxon>Metazoa</taxon>
        <taxon>Ecdysozoa</taxon>
        <taxon>Nematoda</taxon>
        <taxon>Chromadorea</taxon>
        <taxon>Rhabditida</taxon>
        <taxon>Rhabditina</taxon>
        <taxon>Diplogasteromorpha</taxon>
        <taxon>Diplogasteroidea</taxon>
        <taxon>Neodiplogasteridae</taxon>
        <taxon>Pristionchus</taxon>
    </lineage>
</organism>
<evidence type="ECO:0000256" key="2">
    <source>
        <dbReference type="ARBA" id="ARBA00023242"/>
    </source>
</evidence>
<dbReference type="GO" id="GO:0005634">
    <property type="term" value="C:nucleus"/>
    <property type="evidence" value="ECO:0007669"/>
    <property type="project" value="UniProtKB-SubCell"/>
</dbReference>
<dbReference type="InterPro" id="IPR046341">
    <property type="entry name" value="SET_dom_sf"/>
</dbReference>
<dbReference type="Pfam" id="PF00856">
    <property type="entry name" value="SET"/>
    <property type="match status" value="1"/>
</dbReference>
<protein>
    <recommendedName>
        <fullName evidence="3">SET domain-containing protein</fullName>
    </recommendedName>
</protein>
<dbReference type="GO" id="GO:0070828">
    <property type="term" value="P:heterochromatin organization"/>
    <property type="evidence" value="ECO:0007669"/>
    <property type="project" value="TreeGrafter"/>
</dbReference>
<dbReference type="Gene3D" id="2.170.270.10">
    <property type="entry name" value="SET domain"/>
    <property type="match status" value="1"/>
</dbReference>
<evidence type="ECO:0000313" key="4">
    <source>
        <dbReference type="EMBL" id="GMT21209.1"/>
    </source>
</evidence>
<dbReference type="PROSITE" id="PS50280">
    <property type="entry name" value="SET"/>
    <property type="match status" value="1"/>
</dbReference>
<dbReference type="GO" id="GO:0046974">
    <property type="term" value="F:histone H3K9 methyltransferase activity"/>
    <property type="evidence" value="ECO:0007669"/>
    <property type="project" value="TreeGrafter"/>
</dbReference>
<feature type="domain" description="SET" evidence="3">
    <location>
        <begin position="1"/>
        <end position="106"/>
    </location>
</feature>
<evidence type="ECO:0000313" key="5">
    <source>
        <dbReference type="Proteomes" id="UP001432322"/>
    </source>
</evidence>
<keyword evidence="2" id="KW-0539">Nucleus</keyword>
<reference evidence="4" key="1">
    <citation type="submission" date="2023-10" db="EMBL/GenBank/DDBJ databases">
        <title>Genome assembly of Pristionchus species.</title>
        <authorList>
            <person name="Yoshida K."/>
            <person name="Sommer R.J."/>
        </authorList>
    </citation>
    <scope>NUCLEOTIDE SEQUENCE</scope>
    <source>
        <strain evidence="4">RS5133</strain>
    </source>
</reference>
<name>A0AAV5VS59_9BILA</name>
<dbReference type="AlphaFoldDB" id="A0AAV5VS59"/>
<proteinExistence type="predicted"/>
<comment type="subcellular location">
    <subcellularLocation>
        <location evidence="1">Nucleus</location>
    </subcellularLocation>
</comment>
<dbReference type="PANTHER" id="PTHR46024">
    <property type="entry name" value="HISTONE-LYSINE N-METHYLTRANSFERASE EGGLESS"/>
    <property type="match status" value="1"/>
</dbReference>
<dbReference type="InterPro" id="IPR051516">
    <property type="entry name" value="SETDB_methyltransferase"/>
</dbReference>
<dbReference type="InterPro" id="IPR001214">
    <property type="entry name" value="SET_dom"/>
</dbReference>
<feature type="non-terminal residue" evidence="4">
    <location>
        <position position="1"/>
    </location>
</feature>
<gene>
    <name evidence="4" type="ORF">PFISCL1PPCAC_12506</name>
</gene>
<keyword evidence="5" id="KW-1185">Reference proteome</keyword>
<comment type="caution">
    <text evidence="4">The sequence shown here is derived from an EMBL/GenBank/DDBJ whole genome shotgun (WGS) entry which is preliminary data.</text>
</comment>
<dbReference type="EMBL" id="BTSY01000003">
    <property type="protein sequence ID" value="GMT21209.1"/>
    <property type="molecule type" value="Genomic_DNA"/>
</dbReference>
<evidence type="ECO:0000259" key="3">
    <source>
        <dbReference type="PROSITE" id="PS50280"/>
    </source>
</evidence>
<sequence>DEEGARKEEERKRALQEAGKRYMIPLREDSKQLQYELYFEKNDATSLYILDAKACGNLGRQFNHSCDPNMFTQHVFVDTHDIRLPWVAYFTSRDVKAGEELSWDYGYSPVVDELGQPIKRGLKCKCGAESCRVDLL</sequence>
<dbReference type="Proteomes" id="UP001432322">
    <property type="component" value="Unassembled WGS sequence"/>
</dbReference>
<dbReference type="SMART" id="SM00317">
    <property type="entry name" value="SET"/>
    <property type="match status" value="1"/>
</dbReference>